<feature type="domain" description="Dienelactone hydrolase" evidence="1">
    <location>
        <begin position="19"/>
        <end position="237"/>
    </location>
</feature>
<evidence type="ECO:0000313" key="2">
    <source>
        <dbReference type="EMBL" id="ANO51216.1"/>
    </source>
</evidence>
<keyword evidence="3" id="KW-1185">Reference proteome</keyword>
<dbReference type="Proteomes" id="UP000092695">
    <property type="component" value="Chromosome"/>
</dbReference>
<dbReference type="Pfam" id="PF01738">
    <property type="entry name" value="DLH"/>
    <property type="match status" value="1"/>
</dbReference>
<name>A0A193LFI3_9GAMM</name>
<dbReference type="PANTHER" id="PTHR22946">
    <property type="entry name" value="DIENELACTONE HYDROLASE DOMAIN-CONTAINING PROTEIN-RELATED"/>
    <property type="match status" value="1"/>
</dbReference>
<evidence type="ECO:0000313" key="3">
    <source>
        <dbReference type="Proteomes" id="UP000092695"/>
    </source>
</evidence>
<dbReference type="OrthoDB" id="9787933at2"/>
<dbReference type="EMBL" id="CP016268">
    <property type="protein sequence ID" value="ANO51216.1"/>
    <property type="molecule type" value="Genomic_DNA"/>
</dbReference>
<dbReference type="InterPro" id="IPR050261">
    <property type="entry name" value="FrsA_esterase"/>
</dbReference>
<protein>
    <submittedName>
        <fullName evidence="2">Carboxymethylenebutenolidase</fullName>
    </submittedName>
</protein>
<organism evidence="2 3">
    <name type="scientific">Woeseia oceani</name>
    <dbReference type="NCBI Taxonomy" id="1548547"/>
    <lineage>
        <taxon>Bacteria</taxon>
        <taxon>Pseudomonadati</taxon>
        <taxon>Pseudomonadota</taxon>
        <taxon>Gammaproteobacteria</taxon>
        <taxon>Woeseiales</taxon>
        <taxon>Woeseiaceae</taxon>
        <taxon>Woeseia</taxon>
    </lineage>
</organism>
<dbReference type="STRING" id="1548547.BA177_08375"/>
<sequence>MPIQTRFHDYTDGSTALRGFVAWDDAKTEPRPGVLIAHSWRGRSEFDDQKARQLAALGYVGFALDMYGAGKLGTSPEQNRNMMQPLMDDRSGLQRRMACGLTELRGLAEVDAARTAAIGFCFGGLCVLDLARSGASVNGVVSVHGQLGAPMNTTPQTITAKVLIQHGWDDPMATPEDVLCITRELTARKADWQLHAHGHTLHAFTNPAAADPANGLQFDANADRRSWQGTQNFLREVLD</sequence>
<dbReference type="InterPro" id="IPR029058">
    <property type="entry name" value="AB_hydrolase_fold"/>
</dbReference>
<proteinExistence type="predicted"/>
<dbReference type="Gene3D" id="3.40.50.1820">
    <property type="entry name" value="alpha/beta hydrolase"/>
    <property type="match status" value="1"/>
</dbReference>
<evidence type="ECO:0000259" key="1">
    <source>
        <dbReference type="Pfam" id="PF01738"/>
    </source>
</evidence>
<gene>
    <name evidence="2" type="ORF">BA177_08375</name>
</gene>
<dbReference type="AlphaFoldDB" id="A0A193LFI3"/>
<reference evidence="2 3" key="1">
    <citation type="submission" date="2016-06" db="EMBL/GenBank/DDBJ databases">
        <title>Complete genome sequence of a deep-branching marine Gamma Proteobacterium Woeseia oceani type strain XK5.</title>
        <authorList>
            <person name="Mu D."/>
            <person name="Du Z."/>
        </authorList>
    </citation>
    <scope>NUCLEOTIDE SEQUENCE [LARGE SCALE GENOMIC DNA]</scope>
    <source>
        <strain evidence="2 3">XK5</strain>
    </source>
</reference>
<dbReference type="InterPro" id="IPR002925">
    <property type="entry name" value="Dienelactn_hydro"/>
</dbReference>
<accession>A0A193LFI3</accession>
<dbReference type="SUPFAM" id="SSF53474">
    <property type="entry name" value="alpha/beta-Hydrolases"/>
    <property type="match status" value="1"/>
</dbReference>
<dbReference type="RefSeq" id="WP_068615351.1">
    <property type="nucleotide sequence ID" value="NZ_CP016268.1"/>
</dbReference>
<dbReference type="KEGG" id="woc:BA177_08375"/>
<dbReference type="PANTHER" id="PTHR22946:SF0">
    <property type="entry name" value="DIENELACTONE HYDROLASE DOMAIN-CONTAINING PROTEIN"/>
    <property type="match status" value="1"/>
</dbReference>
<dbReference type="GO" id="GO:0016787">
    <property type="term" value="F:hydrolase activity"/>
    <property type="evidence" value="ECO:0007669"/>
    <property type="project" value="InterPro"/>
</dbReference>